<dbReference type="AlphaFoldDB" id="N0BAK1"/>
<keyword evidence="2" id="KW-1185">Reference proteome</keyword>
<dbReference type="EMBL" id="CP005290">
    <property type="protein sequence ID" value="AGK60639.1"/>
    <property type="molecule type" value="Genomic_DNA"/>
</dbReference>
<accession>N0BAK1</accession>
<dbReference type="eggNOG" id="arCOG10357">
    <property type="taxonomic scope" value="Archaea"/>
</dbReference>
<dbReference type="GeneID" id="15392263"/>
<dbReference type="KEGG" id="ast:Asulf_00620"/>
<sequence>MRFMNGTTLFAEQKRYIILKSKRSQAVFEVADTPRLISCENRDRCLIAGVGGNECPRYCEFMVALRDYLKGIRKPKMQVEEITYQ</sequence>
<dbReference type="Proteomes" id="UP000013307">
    <property type="component" value="Chromosome"/>
</dbReference>
<dbReference type="RefSeq" id="WP_015590238.1">
    <property type="nucleotide sequence ID" value="NC_021169.1"/>
</dbReference>
<dbReference type="HOGENOM" id="CLU_2504784_0_0_2"/>
<reference evidence="1 2" key="1">
    <citation type="journal article" date="2013" name="Genome Announc.">
        <title>Complete Genome Sequence of the Thermophilic and Facultatively Chemolithoautotrophic Sulfate Reducer Archaeoglobus sulfaticallidus Strain PM70-1T.</title>
        <authorList>
            <person name="Stokke R."/>
            <person name="Hocking W.P."/>
            <person name="Steinsbu B.O."/>
            <person name="Steen I.H."/>
        </authorList>
    </citation>
    <scope>NUCLEOTIDE SEQUENCE [LARGE SCALE GENOMIC DNA]</scope>
    <source>
        <strain evidence="1">PM70-1</strain>
    </source>
</reference>
<evidence type="ECO:0000313" key="2">
    <source>
        <dbReference type="Proteomes" id="UP000013307"/>
    </source>
</evidence>
<proteinExistence type="predicted"/>
<gene>
    <name evidence="1" type="ORF">Asulf_00620</name>
</gene>
<organism evidence="1 2">
    <name type="scientific">Archaeoglobus sulfaticallidus PM70-1</name>
    <dbReference type="NCBI Taxonomy" id="387631"/>
    <lineage>
        <taxon>Archaea</taxon>
        <taxon>Methanobacteriati</taxon>
        <taxon>Methanobacteriota</taxon>
        <taxon>Archaeoglobi</taxon>
        <taxon>Archaeoglobales</taxon>
        <taxon>Archaeoglobaceae</taxon>
        <taxon>Archaeoglobus</taxon>
    </lineage>
</organism>
<protein>
    <submittedName>
        <fullName evidence="1">Uncharacterized protein</fullName>
    </submittedName>
</protein>
<evidence type="ECO:0000313" key="1">
    <source>
        <dbReference type="EMBL" id="AGK60639.1"/>
    </source>
</evidence>
<name>N0BAK1_9EURY</name>